<evidence type="ECO:0000313" key="4">
    <source>
        <dbReference type="EMBL" id="SFQ13150.1"/>
    </source>
</evidence>
<dbReference type="Gene3D" id="3.40.640.10">
    <property type="entry name" value="Type I PLP-dependent aspartate aminotransferase-like (Major domain)"/>
    <property type="match status" value="1"/>
</dbReference>
<evidence type="ECO:0000256" key="2">
    <source>
        <dbReference type="ARBA" id="ARBA00022898"/>
    </source>
</evidence>
<dbReference type="Pfam" id="PF00202">
    <property type="entry name" value="Aminotran_3"/>
    <property type="match status" value="1"/>
</dbReference>
<evidence type="ECO:0000256" key="1">
    <source>
        <dbReference type="ARBA" id="ARBA00008954"/>
    </source>
</evidence>
<dbReference type="InterPro" id="IPR015422">
    <property type="entry name" value="PyrdxlP-dep_Trfase_small"/>
</dbReference>
<dbReference type="AlphaFoldDB" id="A0A1I5W0E2"/>
<keyword evidence="4" id="KW-0032">Aminotransferase</keyword>
<keyword evidence="4" id="KW-0808">Transferase</keyword>
<dbReference type="GO" id="GO:0008483">
    <property type="term" value="F:transaminase activity"/>
    <property type="evidence" value="ECO:0007669"/>
    <property type="project" value="UniProtKB-KW"/>
</dbReference>
<proteinExistence type="inferred from homology"/>
<evidence type="ECO:0000313" key="5">
    <source>
        <dbReference type="Proteomes" id="UP000198892"/>
    </source>
</evidence>
<dbReference type="OrthoDB" id="9807885at2"/>
<dbReference type="InterPro" id="IPR005814">
    <property type="entry name" value="Aminotrans_3"/>
</dbReference>
<keyword evidence="5" id="KW-1185">Reference proteome</keyword>
<evidence type="ECO:0000256" key="3">
    <source>
        <dbReference type="RuleBase" id="RU003560"/>
    </source>
</evidence>
<dbReference type="GO" id="GO:0030170">
    <property type="term" value="F:pyridoxal phosphate binding"/>
    <property type="evidence" value="ECO:0007669"/>
    <property type="project" value="InterPro"/>
</dbReference>
<dbReference type="CDD" id="cd00610">
    <property type="entry name" value="OAT_like"/>
    <property type="match status" value="1"/>
</dbReference>
<dbReference type="PANTHER" id="PTHR43094:SF1">
    <property type="entry name" value="AMINOTRANSFERASE CLASS-III"/>
    <property type="match status" value="1"/>
</dbReference>
<dbReference type="PIRSF" id="PIRSF000521">
    <property type="entry name" value="Transaminase_4ab_Lys_Orn"/>
    <property type="match status" value="1"/>
</dbReference>
<accession>A0A1I5W0E2</accession>
<dbReference type="NCBIfam" id="NF004755">
    <property type="entry name" value="PRK06082.1"/>
    <property type="match status" value="1"/>
</dbReference>
<keyword evidence="2 3" id="KW-0663">Pyridoxal phosphate</keyword>
<dbReference type="InterPro" id="IPR015424">
    <property type="entry name" value="PyrdxlP-dep_Trfase"/>
</dbReference>
<reference evidence="5" key="1">
    <citation type="submission" date="2016-10" db="EMBL/GenBank/DDBJ databases">
        <authorList>
            <person name="Varghese N."/>
            <person name="Submissions S."/>
        </authorList>
    </citation>
    <scope>NUCLEOTIDE SEQUENCE [LARGE SCALE GENOMIC DNA]</scope>
    <source>
        <strain evidence="5">S7</strain>
    </source>
</reference>
<dbReference type="Proteomes" id="UP000198892">
    <property type="component" value="Unassembled WGS sequence"/>
</dbReference>
<dbReference type="SUPFAM" id="SSF53383">
    <property type="entry name" value="PLP-dependent transferases"/>
    <property type="match status" value="1"/>
</dbReference>
<dbReference type="RefSeq" id="WP_093338413.1">
    <property type="nucleotide sequence ID" value="NZ_FOXD01000018.1"/>
</dbReference>
<protein>
    <submittedName>
        <fullName evidence="4">4-aminobutyrate aminotransferase</fullName>
    </submittedName>
</protein>
<gene>
    <name evidence="4" type="ORF">SAMN05518683_11821</name>
</gene>
<organism evidence="4 5">
    <name type="scientific">Salibacterium halotolerans</name>
    <dbReference type="NCBI Taxonomy" id="1884432"/>
    <lineage>
        <taxon>Bacteria</taxon>
        <taxon>Bacillati</taxon>
        <taxon>Bacillota</taxon>
        <taxon>Bacilli</taxon>
        <taxon>Bacillales</taxon>
        <taxon>Bacillaceae</taxon>
    </lineage>
</organism>
<dbReference type="STRING" id="1884432.SAMN05518683_11821"/>
<sequence>MSNWHQGEGDVNHSPFREQWNQSIPKGTAEVLQEDEQYFLHQSLSTPCLDVIDQAQGSAFYTKDGKRVLDFHGNAVHQVGFQHPVVIQSMKDQLEQLSFSTRRYTNARAIELAKRLADIAPGTLNKTLIAPSASSAVSMALKLARIATGKYKTLSMWESFHGASMDAVSVGGEAHFRQQMGPLLPDAIHLPPIQNYRPNWEGADLDDRQLASYVEYILEQETDIGAFIIETIRNTDVQLPSQAFMQKIRKLCTEHNVKLIFDETVVALGRTGCWFAFEHYGVIPDMVIMGKGLGGAVYPMAALLADESLDTAGHTSIGHYTHEKSPLGSTAALAVLDIIEEEKLLERVPLLETHVRERLTEMMQRFPLIGDIRHKGLLFAVELVKDRSTKEKADEEAEAVMYSCLQKGLSFKLSKGNVIQLCPPLNISREDLEQGLSALEKALYESQQRKEITNEG</sequence>
<dbReference type="EMBL" id="FOXD01000018">
    <property type="protein sequence ID" value="SFQ13150.1"/>
    <property type="molecule type" value="Genomic_DNA"/>
</dbReference>
<dbReference type="PANTHER" id="PTHR43094">
    <property type="entry name" value="AMINOTRANSFERASE"/>
    <property type="match status" value="1"/>
</dbReference>
<name>A0A1I5W0E2_9BACI</name>
<dbReference type="Gene3D" id="3.90.1150.10">
    <property type="entry name" value="Aspartate Aminotransferase, domain 1"/>
    <property type="match status" value="1"/>
</dbReference>
<comment type="similarity">
    <text evidence="1 3">Belongs to the class-III pyridoxal-phosphate-dependent aminotransferase family.</text>
</comment>
<dbReference type="InterPro" id="IPR015421">
    <property type="entry name" value="PyrdxlP-dep_Trfase_major"/>
</dbReference>